<evidence type="ECO:0000256" key="1">
    <source>
        <dbReference type="SAM" id="Phobius"/>
    </source>
</evidence>
<evidence type="ECO:0000313" key="2">
    <source>
        <dbReference type="EMBL" id="UQX89194.1"/>
    </source>
</evidence>
<feature type="transmembrane region" description="Helical" evidence="1">
    <location>
        <begin position="69"/>
        <end position="90"/>
    </location>
</feature>
<keyword evidence="1" id="KW-1133">Transmembrane helix</keyword>
<dbReference type="EMBL" id="CP097332">
    <property type="protein sequence ID" value="UQX89194.1"/>
    <property type="molecule type" value="Genomic_DNA"/>
</dbReference>
<dbReference type="RefSeq" id="WP_249773090.1">
    <property type="nucleotide sequence ID" value="NZ_CP097332.1"/>
</dbReference>
<accession>A0ABY4R026</accession>
<feature type="transmembrane region" description="Helical" evidence="1">
    <location>
        <begin position="43"/>
        <end position="62"/>
    </location>
</feature>
<reference evidence="2" key="1">
    <citation type="journal article" date="2018" name="Int. J. Syst. Evol. Microbiol.">
        <title>Jatrophihabitans telluris sp. nov., isolated from sediment soil of lava forest wetlands and the emended description of the genus Jatrophihabitans.</title>
        <authorList>
            <person name="Lee K.C."/>
            <person name="Suh M.K."/>
            <person name="Eom M.K."/>
            <person name="Kim K.K."/>
            <person name="Kim J.S."/>
            <person name="Kim D.S."/>
            <person name="Ko S.H."/>
            <person name="Shin Y.K."/>
            <person name="Lee J.S."/>
        </authorList>
    </citation>
    <scope>NUCLEOTIDE SEQUENCE</scope>
    <source>
        <strain evidence="2">N237</strain>
    </source>
</reference>
<proteinExistence type="predicted"/>
<keyword evidence="3" id="KW-1185">Reference proteome</keyword>
<evidence type="ECO:0000313" key="3">
    <source>
        <dbReference type="Proteomes" id="UP001056336"/>
    </source>
</evidence>
<organism evidence="2 3">
    <name type="scientific">Jatrophihabitans telluris</name>
    <dbReference type="NCBI Taxonomy" id="2038343"/>
    <lineage>
        <taxon>Bacteria</taxon>
        <taxon>Bacillati</taxon>
        <taxon>Actinomycetota</taxon>
        <taxon>Actinomycetes</taxon>
        <taxon>Jatrophihabitantales</taxon>
        <taxon>Jatrophihabitantaceae</taxon>
        <taxon>Jatrophihabitans</taxon>
    </lineage>
</organism>
<gene>
    <name evidence="2" type="ORF">M6D93_04115</name>
</gene>
<protein>
    <submittedName>
        <fullName evidence="2">Uncharacterized protein</fullName>
    </submittedName>
</protein>
<reference evidence="2" key="2">
    <citation type="submission" date="2022-05" db="EMBL/GenBank/DDBJ databases">
        <authorList>
            <person name="Kim J.-S."/>
            <person name="Lee K."/>
            <person name="Suh M."/>
            <person name="Eom M."/>
            <person name="Kim J.-S."/>
            <person name="Kim D.-S."/>
            <person name="Ko S.-H."/>
            <person name="Shin Y."/>
            <person name="Lee J.-S."/>
        </authorList>
    </citation>
    <scope>NUCLEOTIDE SEQUENCE</scope>
    <source>
        <strain evidence="2">N237</strain>
    </source>
</reference>
<keyword evidence="1" id="KW-0472">Membrane</keyword>
<keyword evidence="1" id="KW-0812">Transmembrane</keyword>
<dbReference type="Proteomes" id="UP001056336">
    <property type="component" value="Chromosome"/>
</dbReference>
<sequence length="112" mass="11797">MKSSTWGVWGERLGSATLAIAFLTPLALLPTLSENPTLPAKALAILAVAVPLALLALVAPLAGARRRDVFWCVVPLWGVRTAWVFGGALVRLSRTHRWTAADASDDPVAAGV</sequence>
<name>A0ABY4R026_9ACTN</name>